<evidence type="ECO:0000259" key="2">
    <source>
        <dbReference type="Pfam" id="PF05065"/>
    </source>
</evidence>
<evidence type="ECO:0000313" key="3">
    <source>
        <dbReference type="EMBL" id="TWE17134.1"/>
    </source>
</evidence>
<dbReference type="Pfam" id="PF05065">
    <property type="entry name" value="Phage_capsid"/>
    <property type="match status" value="1"/>
</dbReference>
<dbReference type="InterPro" id="IPR054612">
    <property type="entry name" value="Phage_capsid-like_C"/>
</dbReference>
<dbReference type="AlphaFoldDB" id="A0A561ENF1"/>
<reference evidence="3 4" key="1">
    <citation type="submission" date="2019-06" db="EMBL/GenBank/DDBJ databases">
        <title>Sequencing the genomes of 1000 actinobacteria strains.</title>
        <authorList>
            <person name="Klenk H.-P."/>
        </authorList>
    </citation>
    <scope>NUCLEOTIDE SEQUENCE [LARGE SCALE GENOMIC DNA]</scope>
    <source>
        <strain evidence="3 4">DSM 41649</strain>
    </source>
</reference>
<dbReference type="RefSeq" id="WP_145789721.1">
    <property type="nucleotide sequence ID" value="NZ_BAAABR010000089.1"/>
</dbReference>
<dbReference type="SUPFAM" id="SSF56563">
    <property type="entry name" value="Major capsid protein gp5"/>
    <property type="match status" value="1"/>
</dbReference>
<dbReference type="EMBL" id="VIVR01000001">
    <property type="protein sequence ID" value="TWE17134.1"/>
    <property type="molecule type" value="Genomic_DNA"/>
</dbReference>
<dbReference type="Proteomes" id="UP000318416">
    <property type="component" value="Unassembled WGS sequence"/>
</dbReference>
<feature type="domain" description="Phage capsid-like C-terminal" evidence="2">
    <location>
        <begin position="10"/>
        <end position="230"/>
    </location>
</feature>
<sequence>MARNTFEPWIPEEFGSDVITRIVQNSVVEAVGSRIPMATNSRSTPRSAGMDVDVVDKGGAYGEDSNTNDDVVLTARKFGKAIRIAEEDMDDSLADILKVKMGDWSTSYAKTLDNASFAVTAAPGTGIPFKSIYYLLSQTDAGLGYTANTNITQTGSGGVTYDNISLSLGKVEGGDYFDPAELIAVAHPSFRAKLRGVKDLQGEPIFIQGLAGTPDTIFGHQIKWSLGARTSATAKSSPTGNPLILWVHPSLMLLGVRSGPESIFIDGKDGTAALTDESILKMRARRAFAYGHPAGAAILENNSGS</sequence>
<evidence type="ECO:0000256" key="1">
    <source>
        <dbReference type="ARBA" id="ARBA00004328"/>
    </source>
</evidence>
<proteinExistence type="predicted"/>
<dbReference type="OrthoDB" id="3687307at2"/>
<comment type="subcellular location">
    <subcellularLocation>
        <location evidence="1">Virion</location>
    </subcellularLocation>
</comment>
<name>A0A561ENF1_9ACTN</name>
<accession>A0A561ENF1</accession>
<comment type="caution">
    <text evidence="3">The sequence shown here is derived from an EMBL/GenBank/DDBJ whole genome shotgun (WGS) entry which is preliminary data.</text>
</comment>
<protein>
    <submittedName>
        <fullName evidence="3">HK97 family phage major capsid protein</fullName>
    </submittedName>
</protein>
<gene>
    <name evidence="3" type="ORF">FB465_2139</name>
</gene>
<evidence type="ECO:0000313" key="4">
    <source>
        <dbReference type="Proteomes" id="UP000318416"/>
    </source>
</evidence>
<organism evidence="3 4">
    <name type="scientific">Kitasatospora atroaurantiaca</name>
    <dbReference type="NCBI Taxonomy" id="285545"/>
    <lineage>
        <taxon>Bacteria</taxon>
        <taxon>Bacillati</taxon>
        <taxon>Actinomycetota</taxon>
        <taxon>Actinomycetes</taxon>
        <taxon>Kitasatosporales</taxon>
        <taxon>Streptomycetaceae</taxon>
        <taxon>Kitasatospora</taxon>
    </lineage>
</organism>
<keyword evidence="4" id="KW-1185">Reference proteome</keyword>
<dbReference type="InterPro" id="IPR024455">
    <property type="entry name" value="Phage_capsid"/>
</dbReference>
<dbReference type="NCBIfam" id="TIGR01554">
    <property type="entry name" value="major_cap_HK97"/>
    <property type="match status" value="1"/>
</dbReference>